<organism evidence="2 3">
    <name type="scientific">Aliiglaciecola lipolytica E3</name>
    <dbReference type="NCBI Taxonomy" id="1127673"/>
    <lineage>
        <taxon>Bacteria</taxon>
        <taxon>Pseudomonadati</taxon>
        <taxon>Pseudomonadota</taxon>
        <taxon>Gammaproteobacteria</taxon>
        <taxon>Alteromonadales</taxon>
        <taxon>Alteromonadaceae</taxon>
        <taxon>Aliiglaciecola</taxon>
    </lineage>
</organism>
<reference evidence="2 3" key="1">
    <citation type="journal article" date="2017" name="Antonie Van Leeuwenhoek">
        <title>Rhizobium rhizosphaerae sp. nov., a novel species isolated from rice rhizosphere.</title>
        <authorList>
            <person name="Zhao J.J."/>
            <person name="Zhang J."/>
            <person name="Zhang R.J."/>
            <person name="Zhang C.W."/>
            <person name="Yin H.Q."/>
            <person name="Zhang X.X."/>
        </authorList>
    </citation>
    <scope>NUCLEOTIDE SEQUENCE [LARGE SCALE GENOMIC DNA]</scope>
    <source>
        <strain evidence="2 3">E3</strain>
    </source>
</reference>
<dbReference type="AlphaFoldDB" id="K6X130"/>
<dbReference type="RefSeq" id="WP_008844160.1">
    <property type="nucleotide sequence ID" value="NZ_BAEN01000036.1"/>
</dbReference>
<keyword evidence="3" id="KW-1185">Reference proteome</keyword>
<dbReference type="EMBL" id="BAEN01000036">
    <property type="protein sequence ID" value="GAC14344.1"/>
    <property type="molecule type" value="Genomic_DNA"/>
</dbReference>
<sequence length="233" mass="26232">MTAIYLIRHGQASFGQQNYDMLSNMGHQQALLLGKALGARIGKFDKVYLGSMLRHKQTLENCLTGMAVEYDETSWHIDSAWNEYDHNDIIAQMGPQFADAPSVKNWLLTQPNPKAAFEKLFNDAMNRWMSAMHCSDYIESWDVYQTRIKVALENVITNCKGAKKVAVFTSGGPISVVSQYLLGIAAKNVMQVNWTLVNCSVTKLVATQSRVFLSTLNEHSHFESEDKALITYK</sequence>
<dbReference type="InterPro" id="IPR013078">
    <property type="entry name" value="His_Pase_superF_clade-1"/>
</dbReference>
<evidence type="ECO:0000313" key="2">
    <source>
        <dbReference type="EMBL" id="GAC14344.1"/>
    </source>
</evidence>
<dbReference type="CDD" id="cd07040">
    <property type="entry name" value="HP"/>
    <property type="match status" value="1"/>
</dbReference>
<dbReference type="eggNOG" id="COG0406">
    <property type="taxonomic scope" value="Bacteria"/>
</dbReference>
<gene>
    <name evidence="2" type="ORF">GLIP_1711</name>
</gene>
<name>K6X130_9ALTE</name>
<evidence type="ECO:0000313" key="3">
    <source>
        <dbReference type="Proteomes" id="UP000006334"/>
    </source>
</evidence>
<dbReference type="GO" id="GO:0016787">
    <property type="term" value="F:hydrolase activity"/>
    <property type="evidence" value="ECO:0007669"/>
    <property type="project" value="UniProtKB-KW"/>
</dbReference>
<accession>K6X130</accession>
<keyword evidence="1" id="KW-0378">Hydrolase</keyword>
<dbReference type="InterPro" id="IPR029033">
    <property type="entry name" value="His_PPase_superfam"/>
</dbReference>
<dbReference type="InterPro" id="IPR051021">
    <property type="entry name" value="Mito_Ser/Thr_phosphatase"/>
</dbReference>
<evidence type="ECO:0000256" key="1">
    <source>
        <dbReference type="ARBA" id="ARBA00022801"/>
    </source>
</evidence>
<dbReference type="Proteomes" id="UP000006334">
    <property type="component" value="Unassembled WGS sequence"/>
</dbReference>
<proteinExistence type="predicted"/>
<dbReference type="PANTHER" id="PTHR20935">
    <property type="entry name" value="PHOSPHOGLYCERATE MUTASE-RELATED"/>
    <property type="match status" value="1"/>
</dbReference>
<dbReference type="Gene3D" id="3.40.50.1240">
    <property type="entry name" value="Phosphoglycerate mutase-like"/>
    <property type="match status" value="1"/>
</dbReference>
<dbReference type="OrthoDB" id="280692at2"/>
<dbReference type="PANTHER" id="PTHR20935:SF0">
    <property type="entry name" value="SERINE_THREONINE-PROTEIN PHOSPHATASE PGAM5, MITOCHONDRIAL"/>
    <property type="match status" value="1"/>
</dbReference>
<comment type="caution">
    <text evidence="2">The sequence shown here is derived from an EMBL/GenBank/DDBJ whole genome shotgun (WGS) entry which is preliminary data.</text>
</comment>
<dbReference type="SUPFAM" id="SSF53254">
    <property type="entry name" value="Phosphoglycerate mutase-like"/>
    <property type="match status" value="1"/>
</dbReference>
<dbReference type="Pfam" id="PF00300">
    <property type="entry name" value="His_Phos_1"/>
    <property type="match status" value="1"/>
</dbReference>
<protein>
    <submittedName>
        <fullName evidence="2">Phosphoglycerate mutase</fullName>
    </submittedName>
</protein>
<dbReference type="STRING" id="1127673.GLIP_1711"/>